<dbReference type="InterPro" id="IPR016130">
    <property type="entry name" value="Tyr_Pase_AS"/>
</dbReference>
<dbReference type="Proteomes" id="UP000681594">
    <property type="component" value="Unassembled WGS sequence"/>
</dbReference>
<evidence type="ECO:0000259" key="1">
    <source>
        <dbReference type="PROSITE" id="PS50056"/>
    </source>
</evidence>
<accession>A0ABS4AL24</accession>
<dbReference type="InterPro" id="IPR000387">
    <property type="entry name" value="Tyr_Pase_dom"/>
</dbReference>
<organism evidence="2 3">
    <name type="scientific">Pararoseomonas baculiformis</name>
    <dbReference type="NCBI Taxonomy" id="2820812"/>
    <lineage>
        <taxon>Bacteria</taxon>
        <taxon>Pseudomonadati</taxon>
        <taxon>Pseudomonadota</taxon>
        <taxon>Alphaproteobacteria</taxon>
        <taxon>Acetobacterales</taxon>
        <taxon>Acetobacteraceae</taxon>
        <taxon>Pararoseomonas</taxon>
    </lineage>
</organism>
<proteinExistence type="predicted"/>
<evidence type="ECO:0000313" key="2">
    <source>
        <dbReference type="EMBL" id="MBP0447722.1"/>
    </source>
</evidence>
<reference evidence="2 3" key="1">
    <citation type="submission" date="2021-03" db="EMBL/GenBank/DDBJ databases">
        <authorList>
            <person name="So Y."/>
        </authorList>
    </citation>
    <scope>NUCLEOTIDE SEQUENCE [LARGE SCALE GENOMIC DNA]</scope>
    <source>
        <strain evidence="2 3">SSH11</strain>
    </source>
</reference>
<dbReference type="SUPFAM" id="SSF52799">
    <property type="entry name" value="(Phosphotyrosine protein) phosphatases II"/>
    <property type="match status" value="1"/>
</dbReference>
<dbReference type="Gene3D" id="3.90.190.10">
    <property type="entry name" value="Protein tyrosine phosphatase superfamily"/>
    <property type="match status" value="1"/>
</dbReference>
<name>A0ABS4AL24_9PROT</name>
<keyword evidence="3" id="KW-1185">Reference proteome</keyword>
<dbReference type="EMBL" id="JAGIZB010000053">
    <property type="protein sequence ID" value="MBP0447722.1"/>
    <property type="molecule type" value="Genomic_DNA"/>
</dbReference>
<dbReference type="PROSITE" id="PS00383">
    <property type="entry name" value="TYR_PHOSPHATASE_1"/>
    <property type="match status" value="1"/>
</dbReference>
<gene>
    <name evidence="2" type="ORF">J8J14_23505</name>
</gene>
<dbReference type="InterPro" id="IPR029021">
    <property type="entry name" value="Prot-tyrosine_phosphatase-like"/>
</dbReference>
<dbReference type="RefSeq" id="WP_209381988.1">
    <property type="nucleotide sequence ID" value="NZ_JAGIZB010000053.1"/>
</dbReference>
<dbReference type="PROSITE" id="PS50056">
    <property type="entry name" value="TYR_PHOSPHATASE_2"/>
    <property type="match status" value="1"/>
</dbReference>
<sequence>MRPHHLPPRGPLAVSGLTWAQRWKRSYSAVLTLEDPDQRQSRRLRFHQDPHPDHLVLCFVDMDRPAPPAYASMPSFRMAERADIERALEFGRASASGGRLLVHCNVGVGRSPAVALAIIADRLGPGREREALDELIRIRPQSVPNLHILALADAILGRDGALVQTVLEWERDKPENTARRRDNRAAHLAYYGVPLGADD</sequence>
<evidence type="ECO:0000313" key="3">
    <source>
        <dbReference type="Proteomes" id="UP000681594"/>
    </source>
</evidence>
<feature type="domain" description="Tyrosine specific protein phosphatases" evidence="1">
    <location>
        <begin position="85"/>
        <end position="143"/>
    </location>
</feature>
<comment type="caution">
    <text evidence="2">The sequence shown here is derived from an EMBL/GenBank/DDBJ whole genome shotgun (WGS) entry which is preliminary data.</text>
</comment>
<protein>
    <submittedName>
        <fullName evidence="2">Dual specificity protein phosphatase family protein</fullName>
    </submittedName>
</protein>